<protein>
    <submittedName>
        <fullName evidence="1">Uncharacterized protein</fullName>
    </submittedName>
</protein>
<sequence length="40" mass="4297">MSPEIPTDAGGAPPPDWNRWNASAFGRIASVVRPRESVFG</sequence>
<dbReference type="EMBL" id="FLQR01000010">
    <property type="protein sequence ID" value="SBS74325.1"/>
    <property type="molecule type" value="Genomic_DNA"/>
</dbReference>
<evidence type="ECO:0000313" key="1">
    <source>
        <dbReference type="EMBL" id="SBS74325.1"/>
    </source>
</evidence>
<accession>A0A1Y5P6L2</accession>
<proteinExistence type="predicted"/>
<name>A0A1Y5P6L2_9MICO</name>
<organism evidence="1">
    <name type="scientific">uncultured Microbacterium sp</name>
    <dbReference type="NCBI Taxonomy" id="191216"/>
    <lineage>
        <taxon>Bacteria</taxon>
        <taxon>Bacillati</taxon>
        <taxon>Actinomycetota</taxon>
        <taxon>Actinomycetes</taxon>
        <taxon>Micrococcales</taxon>
        <taxon>Microbacteriaceae</taxon>
        <taxon>Microbacterium</taxon>
        <taxon>environmental samples</taxon>
    </lineage>
</organism>
<dbReference type="AlphaFoldDB" id="A0A1Y5P6L2"/>
<reference evidence="1" key="1">
    <citation type="submission" date="2016-03" db="EMBL/GenBank/DDBJ databases">
        <authorList>
            <person name="Ploux O."/>
        </authorList>
    </citation>
    <scope>NUCLEOTIDE SEQUENCE</scope>
    <source>
        <strain evidence="1">UC1</strain>
    </source>
</reference>
<gene>
    <name evidence="1" type="ORF">MIPYR_60068</name>
</gene>